<evidence type="ECO:0000313" key="2">
    <source>
        <dbReference type="Proteomes" id="UP000054270"/>
    </source>
</evidence>
<evidence type="ECO:0000313" key="1">
    <source>
        <dbReference type="EMBL" id="KJA18982.1"/>
    </source>
</evidence>
<proteinExistence type="predicted"/>
<sequence>MSIRSPYSDRMCTSTSPALCAHVFSLCASPRGHAPAPIHVHRSGSWSILWCAAGRNAERAAPRPFAFAYFEIRLFSRSVHERVSAQVGDTHTACSQALRATHGARRLSGASRVRNAPGCSAEQGTHLQRARVAASLYIAIYSCTVAISLCTHENNIYTRAPALPACTAQPARPPHLASPPCCRRCSHANALLSAAFLNPRRTAPSSARTARPVPPHVCLPPD</sequence>
<name>A0A0D2KWH3_HYPSF</name>
<keyword evidence="2" id="KW-1185">Reference proteome</keyword>
<dbReference type="AlphaFoldDB" id="A0A0D2KWH3"/>
<protein>
    <submittedName>
        <fullName evidence="1">Uncharacterized protein</fullName>
    </submittedName>
</protein>
<dbReference type="EMBL" id="KN817582">
    <property type="protein sequence ID" value="KJA18982.1"/>
    <property type="molecule type" value="Genomic_DNA"/>
</dbReference>
<dbReference type="Proteomes" id="UP000054270">
    <property type="component" value="Unassembled WGS sequence"/>
</dbReference>
<accession>A0A0D2KWH3</accession>
<organism evidence="1 2">
    <name type="scientific">Hypholoma sublateritium (strain FD-334 SS-4)</name>
    <dbReference type="NCBI Taxonomy" id="945553"/>
    <lineage>
        <taxon>Eukaryota</taxon>
        <taxon>Fungi</taxon>
        <taxon>Dikarya</taxon>
        <taxon>Basidiomycota</taxon>
        <taxon>Agaricomycotina</taxon>
        <taxon>Agaricomycetes</taxon>
        <taxon>Agaricomycetidae</taxon>
        <taxon>Agaricales</taxon>
        <taxon>Agaricineae</taxon>
        <taxon>Strophariaceae</taxon>
        <taxon>Hypholoma</taxon>
    </lineage>
</organism>
<reference evidence="2" key="1">
    <citation type="submission" date="2014-04" db="EMBL/GenBank/DDBJ databases">
        <title>Evolutionary Origins and Diversification of the Mycorrhizal Mutualists.</title>
        <authorList>
            <consortium name="DOE Joint Genome Institute"/>
            <consortium name="Mycorrhizal Genomics Consortium"/>
            <person name="Kohler A."/>
            <person name="Kuo A."/>
            <person name="Nagy L.G."/>
            <person name="Floudas D."/>
            <person name="Copeland A."/>
            <person name="Barry K.W."/>
            <person name="Cichocki N."/>
            <person name="Veneault-Fourrey C."/>
            <person name="LaButti K."/>
            <person name="Lindquist E.A."/>
            <person name="Lipzen A."/>
            <person name="Lundell T."/>
            <person name="Morin E."/>
            <person name="Murat C."/>
            <person name="Riley R."/>
            <person name="Ohm R."/>
            <person name="Sun H."/>
            <person name="Tunlid A."/>
            <person name="Henrissat B."/>
            <person name="Grigoriev I.V."/>
            <person name="Hibbett D.S."/>
            <person name="Martin F."/>
        </authorList>
    </citation>
    <scope>NUCLEOTIDE SEQUENCE [LARGE SCALE GENOMIC DNA]</scope>
    <source>
        <strain evidence="2">FD-334 SS-4</strain>
    </source>
</reference>
<gene>
    <name evidence="1" type="ORF">HYPSUDRAFT_908707</name>
</gene>